<dbReference type="AlphaFoldDB" id="A0A8H6KT94"/>
<dbReference type="Proteomes" id="UP000639643">
    <property type="component" value="Unassembled WGS sequence"/>
</dbReference>
<evidence type="ECO:0000313" key="1">
    <source>
        <dbReference type="EMBL" id="KAF6836893.1"/>
    </source>
</evidence>
<accession>A0A8H6KT94</accession>
<keyword evidence="2" id="KW-1185">Reference proteome</keyword>
<dbReference type="OrthoDB" id="4799658at2759"/>
<protein>
    <submittedName>
        <fullName evidence="1">Uncharacterized protein</fullName>
    </submittedName>
</protein>
<name>A0A8H6KT94_9PEZI</name>
<proteinExistence type="predicted"/>
<sequence>MEHVASTTRLSESTSPRLPDHFHFAIQPQHLSTSFRSSARHHSQLTVFGNSVVMGLGIKRFSNVEDAADGTRKRHRTSSRADVSSNAILANMTLLDLQSSLRALLADPVCGPLVEMQLQSHAAASLRAEQERVQSLANQMREEGRSRAEMLLSNTAMHSMPGTMRVFQWNHTMRPSLEPIYNLSQTDPGFNGPSLAWDVLIDIARMALCPIVGDPRLEGTEEDNHSFHEDAERILVGIVREELEDLLSTGRIKDGGPEPIDSEHFQEYSTGGLCRTLEELKLRHEPRAGLREAPLRLSVAGGRILIARLRGPRTEVLNPTFVAEM</sequence>
<dbReference type="EMBL" id="WIGM01000153">
    <property type="protein sequence ID" value="KAF6836893.1"/>
    <property type="molecule type" value="Genomic_DNA"/>
</dbReference>
<gene>
    <name evidence="1" type="ORF">CMUS01_05256</name>
</gene>
<evidence type="ECO:0000313" key="2">
    <source>
        <dbReference type="Proteomes" id="UP000639643"/>
    </source>
</evidence>
<comment type="caution">
    <text evidence="1">The sequence shown here is derived from an EMBL/GenBank/DDBJ whole genome shotgun (WGS) entry which is preliminary data.</text>
</comment>
<reference evidence="1" key="1">
    <citation type="journal article" date="2020" name="Phytopathology">
        <title>Genome Sequence Resources of Colletotrichum truncatum, C. plurivorum, C. musicola, and C. sojae: Four Species Pathogenic to Soybean (Glycine max).</title>
        <authorList>
            <person name="Rogerio F."/>
            <person name="Boufleur T.R."/>
            <person name="Ciampi-Guillardi M."/>
            <person name="Sukno S.A."/>
            <person name="Thon M.R."/>
            <person name="Massola Junior N.S."/>
            <person name="Baroncelli R."/>
        </authorList>
    </citation>
    <scope>NUCLEOTIDE SEQUENCE</scope>
    <source>
        <strain evidence="1">LFN0074</strain>
    </source>
</reference>
<organism evidence="1 2">
    <name type="scientific">Colletotrichum musicola</name>
    <dbReference type="NCBI Taxonomy" id="2175873"/>
    <lineage>
        <taxon>Eukaryota</taxon>
        <taxon>Fungi</taxon>
        <taxon>Dikarya</taxon>
        <taxon>Ascomycota</taxon>
        <taxon>Pezizomycotina</taxon>
        <taxon>Sordariomycetes</taxon>
        <taxon>Hypocreomycetidae</taxon>
        <taxon>Glomerellales</taxon>
        <taxon>Glomerellaceae</taxon>
        <taxon>Colletotrichum</taxon>
        <taxon>Colletotrichum orchidearum species complex</taxon>
    </lineage>
</organism>